<dbReference type="Pfam" id="PF00657">
    <property type="entry name" value="Lipase_GDSL"/>
    <property type="match status" value="1"/>
</dbReference>
<dbReference type="InterPro" id="IPR001087">
    <property type="entry name" value="GDSL"/>
</dbReference>
<dbReference type="InterPro" id="IPR036514">
    <property type="entry name" value="SGNH_hydro_sf"/>
</dbReference>
<reference evidence="1" key="1">
    <citation type="submission" date="2020-10" db="EMBL/GenBank/DDBJ databases">
        <authorList>
            <person name="Castelo-Branco R."/>
            <person name="Eusebio N."/>
            <person name="Adriana R."/>
            <person name="Vieira A."/>
            <person name="Brugerolle De Fraissinette N."/>
            <person name="Rezende De Castro R."/>
            <person name="Schneider M.P."/>
            <person name="Vasconcelos V."/>
            <person name="Leao P.N."/>
        </authorList>
    </citation>
    <scope>NUCLEOTIDE SEQUENCE</scope>
    <source>
        <strain evidence="1">LEGE 07157</strain>
    </source>
</reference>
<gene>
    <name evidence="1" type="ORF">IQ249_10765</name>
</gene>
<dbReference type="GO" id="GO:0016788">
    <property type="term" value="F:hydrolase activity, acting on ester bonds"/>
    <property type="evidence" value="ECO:0007669"/>
    <property type="project" value="InterPro"/>
</dbReference>
<keyword evidence="2" id="KW-1185">Reference proteome</keyword>
<dbReference type="Gene3D" id="3.40.50.1110">
    <property type="entry name" value="SGNH hydrolase"/>
    <property type="match status" value="1"/>
</dbReference>
<dbReference type="Proteomes" id="UP000654482">
    <property type="component" value="Unassembled WGS sequence"/>
</dbReference>
<protein>
    <submittedName>
        <fullName evidence="1">SGNH/GDSL hydrolase family protein</fullName>
    </submittedName>
</protein>
<comment type="caution">
    <text evidence="1">The sequence shown here is derived from an EMBL/GenBank/DDBJ whole genome shotgun (WGS) entry which is preliminary data.</text>
</comment>
<evidence type="ECO:0000313" key="1">
    <source>
        <dbReference type="EMBL" id="MBE9116380.1"/>
    </source>
</evidence>
<proteinExistence type="predicted"/>
<dbReference type="SUPFAM" id="SSF52266">
    <property type="entry name" value="SGNH hydrolase"/>
    <property type="match status" value="1"/>
</dbReference>
<dbReference type="AlphaFoldDB" id="A0A8J7J9Y5"/>
<dbReference type="RefSeq" id="WP_194029478.1">
    <property type="nucleotide sequence ID" value="NZ_JADEWZ010000014.1"/>
</dbReference>
<evidence type="ECO:0000313" key="2">
    <source>
        <dbReference type="Proteomes" id="UP000654482"/>
    </source>
</evidence>
<organism evidence="1 2">
    <name type="scientific">Lusitaniella coriacea LEGE 07157</name>
    <dbReference type="NCBI Taxonomy" id="945747"/>
    <lineage>
        <taxon>Bacteria</taxon>
        <taxon>Bacillati</taxon>
        <taxon>Cyanobacteriota</taxon>
        <taxon>Cyanophyceae</taxon>
        <taxon>Spirulinales</taxon>
        <taxon>Lusitaniellaceae</taxon>
        <taxon>Lusitaniella</taxon>
    </lineage>
</organism>
<accession>A0A8J7J9Y5</accession>
<name>A0A8J7J9Y5_9CYAN</name>
<sequence length="373" mass="43113">MRKRILGALFSYSVIGLITLGLIEGILQLVQLQSIRSIEIARKLYQLSSREEYLGRYCHSYIWKSNFIQAYGQHREDFLSSSGLHVPHKTRGWTTKPNVTVEVGEKQYTTNNRGHRSQKDYQEDERKYSVLIVGDSYTFGSDADDSYAWTNLLQQKDERLQVINLAVGGYGIDQMYVTLKEEIDSYNPDLVMVAYISDDVFRLKYDFRDYKKPTLQVKGGNLEIENTPIGGIEETHQEIKAELQKEDIAILKLDDLLFNLKISCRYPPYSLFSKVMGQMQLLAWEESAQFLAVYLASGAEVEEKSHESRGEEVFQRWAEENEIETLNTRPYFLQGSGYQGGHYQQAEATIVSDTVYDKIMDLESWKKFVETNR</sequence>
<dbReference type="EMBL" id="JADEWZ010000014">
    <property type="protein sequence ID" value="MBE9116380.1"/>
    <property type="molecule type" value="Genomic_DNA"/>
</dbReference>
<keyword evidence="1" id="KW-0378">Hydrolase</keyword>
<dbReference type="CDD" id="cd00229">
    <property type="entry name" value="SGNH_hydrolase"/>
    <property type="match status" value="1"/>
</dbReference>